<feature type="region of interest" description="Disordered" evidence="1">
    <location>
        <begin position="123"/>
        <end position="148"/>
    </location>
</feature>
<dbReference type="GO" id="GO:0000981">
    <property type="term" value="F:DNA-binding transcription factor activity, RNA polymerase II-specific"/>
    <property type="evidence" value="ECO:0000318"/>
    <property type="project" value="GO_Central"/>
</dbReference>
<dbReference type="GO" id="GO:0002376">
    <property type="term" value="P:immune system process"/>
    <property type="evidence" value="ECO:0000318"/>
    <property type="project" value="GO_Central"/>
</dbReference>
<name>F6QBC9_CIOIN</name>
<dbReference type="SUPFAM" id="SSF46785">
    <property type="entry name" value="Winged helix' DNA-binding domain"/>
    <property type="match status" value="1"/>
</dbReference>
<dbReference type="InterPro" id="IPR036388">
    <property type="entry name" value="WH-like_DNA-bd_sf"/>
</dbReference>
<dbReference type="InterPro" id="IPR001346">
    <property type="entry name" value="Interferon_reg_fact_DNA-bd_dom"/>
</dbReference>
<dbReference type="InterPro" id="IPR019471">
    <property type="entry name" value="Interferon_reg_factor-3"/>
</dbReference>
<dbReference type="GeneID" id="778655"/>
<proteinExistence type="predicted"/>
<dbReference type="FunFam" id="1.10.10.10:FF:000831">
    <property type="entry name" value="Interferon regulatory factor like protein"/>
    <property type="match status" value="1"/>
</dbReference>
<dbReference type="CTD" id="778655"/>
<evidence type="ECO:0000256" key="1">
    <source>
        <dbReference type="SAM" id="MobiDB-lite"/>
    </source>
</evidence>
<dbReference type="HOGENOM" id="CLU_678881_0_0_1"/>
<reference evidence="3" key="2">
    <citation type="journal article" date="2008" name="Genome Biol.">
        <title>Improved genome assembly and evidence-based global gene model set for the chordate Ciona intestinalis: new insight into intron and operon populations.</title>
        <authorList>
            <person name="Satou Y."/>
            <person name="Mineta K."/>
            <person name="Ogasawara M."/>
            <person name="Sasakura Y."/>
            <person name="Shoguchi E."/>
            <person name="Ueno K."/>
            <person name="Yamada L."/>
            <person name="Matsumoto J."/>
            <person name="Wasserscheid J."/>
            <person name="Dewar K."/>
            <person name="Wiley G.B."/>
            <person name="Macmil S.L."/>
            <person name="Roe B.A."/>
            <person name="Zeller R.W."/>
            <person name="Hastings K.E."/>
            <person name="Lemaire P."/>
            <person name="Lindquist E."/>
            <person name="Endo T."/>
            <person name="Hotta K."/>
            <person name="Inaba K."/>
        </authorList>
    </citation>
    <scope>NUCLEOTIDE SEQUENCE [LARGE SCALE GENOMIC DNA]</scope>
    <source>
        <strain evidence="3">wild type</strain>
    </source>
</reference>
<dbReference type="SMART" id="SM01243">
    <property type="entry name" value="IRF-3"/>
    <property type="match status" value="1"/>
</dbReference>
<dbReference type="OMA" id="ELPACHF"/>
<reference evidence="3" key="3">
    <citation type="submission" date="2025-08" db="UniProtKB">
        <authorList>
            <consortium name="Ensembl"/>
        </authorList>
    </citation>
    <scope>IDENTIFICATION</scope>
</reference>
<dbReference type="Ensembl" id="ENSCINT00000018118.3">
    <property type="protein sequence ID" value="ENSCINP00000018118.3"/>
    <property type="gene ID" value="ENSCING00000008908.3"/>
</dbReference>
<protein>
    <recommendedName>
        <fullName evidence="2">IRF tryptophan pentad repeat domain-containing protein</fullName>
    </recommendedName>
</protein>
<dbReference type="InterPro" id="IPR017855">
    <property type="entry name" value="SMAD-like_dom_sf"/>
</dbReference>
<dbReference type="Gene3D" id="2.60.200.10">
    <property type="match status" value="1"/>
</dbReference>
<feature type="compositionally biased region" description="Polar residues" evidence="1">
    <location>
        <begin position="128"/>
        <end position="142"/>
    </location>
</feature>
<organism evidence="3 4">
    <name type="scientific">Ciona intestinalis</name>
    <name type="common">Transparent sea squirt</name>
    <name type="synonym">Ascidia intestinalis</name>
    <dbReference type="NCBI Taxonomy" id="7719"/>
    <lineage>
        <taxon>Eukaryota</taxon>
        <taxon>Metazoa</taxon>
        <taxon>Chordata</taxon>
        <taxon>Tunicata</taxon>
        <taxon>Ascidiacea</taxon>
        <taxon>Phlebobranchia</taxon>
        <taxon>Cionidae</taxon>
        <taxon>Ciona</taxon>
    </lineage>
</organism>
<dbReference type="GeneTree" id="ENSGT00530000064823"/>
<evidence type="ECO:0000313" key="3">
    <source>
        <dbReference type="Ensembl" id="ENSCINP00000018118.3"/>
    </source>
</evidence>
<accession>A0A1W3JB22</accession>
<reference evidence="4" key="1">
    <citation type="journal article" date="2002" name="Science">
        <title>The draft genome of Ciona intestinalis: insights into chordate and vertebrate origins.</title>
        <authorList>
            <person name="Dehal P."/>
            <person name="Satou Y."/>
            <person name="Campbell R.K."/>
            <person name="Chapman J."/>
            <person name="Degnan B."/>
            <person name="De Tomaso A."/>
            <person name="Davidson B."/>
            <person name="Di Gregorio A."/>
            <person name="Gelpke M."/>
            <person name="Goodstein D.M."/>
            <person name="Harafuji N."/>
            <person name="Hastings K.E."/>
            <person name="Ho I."/>
            <person name="Hotta K."/>
            <person name="Huang W."/>
            <person name="Kawashima T."/>
            <person name="Lemaire P."/>
            <person name="Martinez D."/>
            <person name="Meinertzhagen I.A."/>
            <person name="Necula S."/>
            <person name="Nonaka M."/>
            <person name="Putnam N."/>
            <person name="Rash S."/>
            <person name="Saiga H."/>
            <person name="Satake M."/>
            <person name="Terry A."/>
            <person name="Yamada L."/>
            <person name="Wang H.G."/>
            <person name="Awazu S."/>
            <person name="Azumi K."/>
            <person name="Boore J."/>
            <person name="Branno M."/>
            <person name="Chin-Bow S."/>
            <person name="DeSantis R."/>
            <person name="Doyle S."/>
            <person name="Francino P."/>
            <person name="Keys D.N."/>
            <person name="Haga S."/>
            <person name="Hayashi H."/>
            <person name="Hino K."/>
            <person name="Imai K.S."/>
            <person name="Inaba K."/>
            <person name="Kano S."/>
            <person name="Kobayashi K."/>
            <person name="Kobayashi M."/>
            <person name="Lee B.I."/>
            <person name="Makabe K.W."/>
            <person name="Manohar C."/>
            <person name="Matassi G."/>
            <person name="Medina M."/>
            <person name="Mochizuki Y."/>
            <person name="Mount S."/>
            <person name="Morishita T."/>
            <person name="Miura S."/>
            <person name="Nakayama A."/>
            <person name="Nishizaka S."/>
            <person name="Nomoto H."/>
            <person name="Ohta F."/>
            <person name="Oishi K."/>
            <person name="Rigoutsos I."/>
            <person name="Sano M."/>
            <person name="Sasaki A."/>
            <person name="Sasakura Y."/>
            <person name="Shoguchi E."/>
            <person name="Shin-i T."/>
            <person name="Spagnuolo A."/>
            <person name="Stainier D."/>
            <person name="Suzuki M.M."/>
            <person name="Tassy O."/>
            <person name="Takatori N."/>
            <person name="Tokuoka M."/>
            <person name="Yagi K."/>
            <person name="Yoshizaki F."/>
            <person name="Wada S."/>
            <person name="Zhang C."/>
            <person name="Hyatt P.D."/>
            <person name="Larimer F."/>
            <person name="Detter C."/>
            <person name="Doggett N."/>
            <person name="Glavina T."/>
            <person name="Hawkins T."/>
            <person name="Richardson P."/>
            <person name="Lucas S."/>
            <person name="Kohara Y."/>
            <person name="Levine M."/>
            <person name="Satoh N."/>
            <person name="Rokhsar D.S."/>
        </authorList>
    </citation>
    <scope>NUCLEOTIDE SEQUENCE [LARGE SCALE GENOMIC DNA]</scope>
</reference>
<dbReference type="SMART" id="SM00348">
    <property type="entry name" value="IRF"/>
    <property type="match status" value="1"/>
</dbReference>
<dbReference type="PROSITE" id="PS51507">
    <property type="entry name" value="IRF_2"/>
    <property type="match status" value="1"/>
</dbReference>
<dbReference type="RefSeq" id="XP_009857957.1">
    <property type="nucleotide sequence ID" value="XM_009859655.3"/>
</dbReference>
<dbReference type="Gene3D" id="1.10.10.10">
    <property type="entry name" value="Winged helix-like DNA-binding domain superfamily/Winged helix DNA-binding domain"/>
    <property type="match status" value="1"/>
</dbReference>
<accession>F6QBC9</accession>
<keyword evidence="4" id="KW-1185">Reference proteome</keyword>
<dbReference type="PANTHER" id="PTHR11949">
    <property type="entry name" value="INTERFERON REGULATORY FACTOR"/>
    <property type="match status" value="1"/>
</dbReference>
<gene>
    <name evidence="3" type="primary">irf-like-7</name>
</gene>
<feature type="domain" description="IRF tryptophan pentad repeat" evidence="2">
    <location>
        <begin position="10"/>
        <end position="115"/>
    </location>
</feature>
<dbReference type="AlphaFoldDB" id="F6QBC9"/>
<dbReference type="GO" id="GO:0005634">
    <property type="term" value="C:nucleus"/>
    <property type="evidence" value="ECO:0000318"/>
    <property type="project" value="GO_Central"/>
</dbReference>
<evidence type="ECO:0000313" key="4">
    <source>
        <dbReference type="Proteomes" id="UP000008144"/>
    </source>
</evidence>
<sequence length="433" mass="49293">MATSQDREFKLTLRNWLFNRLNEETYGDALKWDGNNKGVFHILWTKKGDPNWENHFQIFVGWAKHKDRFDCNSPINYDKLKSNFRNLIKKTTDFEEIENVRNQQTGNRKVYRFRSKEEIKAIKKLQSPKDSSPDSATSQDSQDTVEEMESVLPELSIHDTDMFLPQEQLNEGDMNISVQAAGQQQSNVEGGGNSITFSEFLAGLNIDCEDLPKFTITVQYKNKVVVPETACNLAHGIRLFHGNLVEQNAIAESVGLKSVVQQLANCPTLELPVSEDRLVQRVLNELGLGIVFLTNEQAHALSAMRFGRSHLYCTFYGSHALQKVDRTTDQEIKFKEIFNYQEQIRAMLENHEDPGKRTSPCEIICLIGSRKNIISVTIRPVISDTLTDGLFFSSQMLSISHEASLDRVMSFMKGSFNGSFDNSQPSVEQFQMN</sequence>
<dbReference type="PANTHER" id="PTHR11949:SF53">
    <property type="entry name" value="IRF TRYPTOPHAN PENTAD REPEAT DOMAIN-CONTAINING PROTEIN"/>
    <property type="match status" value="1"/>
</dbReference>
<reference evidence="3" key="4">
    <citation type="submission" date="2025-09" db="UniProtKB">
        <authorList>
            <consortium name="Ensembl"/>
        </authorList>
    </citation>
    <scope>IDENTIFICATION</scope>
</reference>
<dbReference type="OrthoDB" id="6414621at2759"/>
<dbReference type="GO" id="GO:0006357">
    <property type="term" value="P:regulation of transcription by RNA polymerase II"/>
    <property type="evidence" value="ECO:0000318"/>
    <property type="project" value="GO_Central"/>
</dbReference>
<dbReference type="InParanoid" id="F6QBC9"/>
<dbReference type="InterPro" id="IPR036390">
    <property type="entry name" value="WH_DNA-bd_sf"/>
</dbReference>
<dbReference type="GO" id="GO:0000978">
    <property type="term" value="F:RNA polymerase II cis-regulatory region sequence-specific DNA binding"/>
    <property type="evidence" value="ECO:0000318"/>
    <property type="project" value="GO_Central"/>
</dbReference>
<dbReference type="Proteomes" id="UP000008144">
    <property type="component" value="Chromosome 3"/>
</dbReference>
<dbReference type="EMBL" id="EAAA01001803">
    <property type="status" value="NOT_ANNOTATED_CDS"/>
    <property type="molecule type" value="Genomic_DNA"/>
</dbReference>
<dbReference type="Pfam" id="PF00605">
    <property type="entry name" value="IRF"/>
    <property type="match status" value="1"/>
</dbReference>
<evidence type="ECO:0000259" key="2">
    <source>
        <dbReference type="PROSITE" id="PS51507"/>
    </source>
</evidence>
<dbReference type="Pfam" id="PF10401">
    <property type="entry name" value="IRF-3"/>
    <property type="match status" value="1"/>
</dbReference>